<name>A0AAE0HUB9_9PEZI</name>
<keyword evidence="2" id="KW-0645">Protease</keyword>
<dbReference type="SUPFAM" id="SSF54001">
    <property type="entry name" value="Cysteine proteinases"/>
    <property type="match status" value="1"/>
</dbReference>
<dbReference type="Pfam" id="PF00877">
    <property type="entry name" value="NLPC_P60"/>
    <property type="match status" value="1"/>
</dbReference>
<comment type="caution">
    <text evidence="6">The sequence shown here is derived from an EMBL/GenBank/DDBJ whole genome shotgun (WGS) entry which is preliminary data.</text>
</comment>
<dbReference type="PANTHER" id="PTHR47359:SF3">
    <property type="entry name" value="NLP_P60 DOMAIN-CONTAINING PROTEIN-RELATED"/>
    <property type="match status" value="1"/>
</dbReference>
<dbReference type="GO" id="GO:0008234">
    <property type="term" value="F:cysteine-type peptidase activity"/>
    <property type="evidence" value="ECO:0007669"/>
    <property type="project" value="UniProtKB-KW"/>
</dbReference>
<protein>
    <submittedName>
        <fullName evidence="6">NlpC/P60-like cell-wall peptidase</fullName>
    </submittedName>
</protein>
<evidence type="ECO:0000259" key="5">
    <source>
        <dbReference type="PROSITE" id="PS51935"/>
    </source>
</evidence>
<dbReference type="PANTHER" id="PTHR47359">
    <property type="entry name" value="PEPTIDOGLYCAN DL-ENDOPEPTIDASE CWLO"/>
    <property type="match status" value="1"/>
</dbReference>
<feature type="non-terminal residue" evidence="6">
    <location>
        <position position="146"/>
    </location>
</feature>
<evidence type="ECO:0000256" key="3">
    <source>
        <dbReference type="ARBA" id="ARBA00022801"/>
    </source>
</evidence>
<dbReference type="InterPro" id="IPR038765">
    <property type="entry name" value="Papain-like_cys_pep_sf"/>
</dbReference>
<dbReference type="InterPro" id="IPR000064">
    <property type="entry name" value="NLP_P60_dom"/>
</dbReference>
<dbReference type="PROSITE" id="PS51935">
    <property type="entry name" value="NLPC_P60"/>
    <property type="match status" value="1"/>
</dbReference>
<dbReference type="GO" id="GO:0006508">
    <property type="term" value="P:proteolysis"/>
    <property type="evidence" value="ECO:0007669"/>
    <property type="project" value="UniProtKB-KW"/>
</dbReference>
<dbReference type="AlphaFoldDB" id="A0AAE0HUB9"/>
<reference evidence="6" key="1">
    <citation type="journal article" date="2023" name="Mol. Phylogenet. Evol.">
        <title>Genome-scale phylogeny and comparative genomics of the fungal order Sordariales.</title>
        <authorList>
            <person name="Hensen N."/>
            <person name="Bonometti L."/>
            <person name="Westerberg I."/>
            <person name="Brannstrom I.O."/>
            <person name="Guillou S."/>
            <person name="Cros-Aarteil S."/>
            <person name="Calhoun S."/>
            <person name="Haridas S."/>
            <person name="Kuo A."/>
            <person name="Mondo S."/>
            <person name="Pangilinan J."/>
            <person name="Riley R."/>
            <person name="LaButti K."/>
            <person name="Andreopoulos B."/>
            <person name="Lipzen A."/>
            <person name="Chen C."/>
            <person name="Yan M."/>
            <person name="Daum C."/>
            <person name="Ng V."/>
            <person name="Clum A."/>
            <person name="Steindorff A."/>
            <person name="Ohm R.A."/>
            <person name="Martin F."/>
            <person name="Silar P."/>
            <person name="Natvig D.O."/>
            <person name="Lalanne C."/>
            <person name="Gautier V."/>
            <person name="Ament-Velasquez S.L."/>
            <person name="Kruys A."/>
            <person name="Hutchinson M.I."/>
            <person name="Powell A.J."/>
            <person name="Barry K."/>
            <person name="Miller A.N."/>
            <person name="Grigoriev I.V."/>
            <person name="Debuchy R."/>
            <person name="Gladieux P."/>
            <person name="Hiltunen Thoren M."/>
            <person name="Johannesson H."/>
        </authorList>
    </citation>
    <scope>NUCLEOTIDE SEQUENCE</scope>
    <source>
        <strain evidence="6">CBS 118394</strain>
    </source>
</reference>
<dbReference type="Gene3D" id="3.90.1720.10">
    <property type="entry name" value="endopeptidase domain like (from Nostoc punctiforme)"/>
    <property type="match status" value="1"/>
</dbReference>
<dbReference type="Proteomes" id="UP001283341">
    <property type="component" value="Unassembled WGS sequence"/>
</dbReference>
<sequence>LLAARAAAAAKLTRGQLIVKAGEKWLGKKYVFGGGDCSGPTKGGFDCSGLLKYAVCKVTNKVLPHNAQAQYNLKKGKHVKLSQIKPGDALFWAYNNKKCGSTVHHVGIYVGKDKKGNRIVLHAPHTGTVVKKAPVWTKGLCGSAVR</sequence>
<dbReference type="InterPro" id="IPR051794">
    <property type="entry name" value="PG_Endopeptidase_C40"/>
</dbReference>
<keyword evidence="3" id="KW-0378">Hydrolase</keyword>
<evidence type="ECO:0000313" key="7">
    <source>
        <dbReference type="Proteomes" id="UP001283341"/>
    </source>
</evidence>
<organism evidence="6 7">
    <name type="scientific">Apodospora peruviana</name>
    <dbReference type="NCBI Taxonomy" id="516989"/>
    <lineage>
        <taxon>Eukaryota</taxon>
        <taxon>Fungi</taxon>
        <taxon>Dikarya</taxon>
        <taxon>Ascomycota</taxon>
        <taxon>Pezizomycotina</taxon>
        <taxon>Sordariomycetes</taxon>
        <taxon>Sordariomycetidae</taxon>
        <taxon>Sordariales</taxon>
        <taxon>Lasiosphaeriaceae</taxon>
        <taxon>Apodospora</taxon>
    </lineage>
</organism>
<gene>
    <name evidence="6" type="ORF">B0H66DRAFT_484699</name>
</gene>
<reference evidence="6" key="2">
    <citation type="submission" date="2023-06" db="EMBL/GenBank/DDBJ databases">
        <authorList>
            <consortium name="Lawrence Berkeley National Laboratory"/>
            <person name="Haridas S."/>
            <person name="Hensen N."/>
            <person name="Bonometti L."/>
            <person name="Westerberg I."/>
            <person name="Brannstrom I.O."/>
            <person name="Guillou S."/>
            <person name="Cros-Aarteil S."/>
            <person name="Calhoun S."/>
            <person name="Kuo A."/>
            <person name="Mondo S."/>
            <person name="Pangilinan J."/>
            <person name="Riley R."/>
            <person name="Labutti K."/>
            <person name="Andreopoulos B."/>
            <person name="Lipzen A."/>
            <person name="Chen C."/>
            <person name="Yanf M."/>
            <person name="Daum C."/>
            <person name="Ng V."/>
            <person name="Clum A."/>
            <person name="Steindorff A."/>
            <person name="Ohm R."/>
            <person name="Martin F."/>
            <person name="Silar P."/>
            <person name="Natvig D."/>
            <person name="Lalanne C."/>
            <person name="Gautier V."/>
            <person name="Ament-Velasquez S.L."/>
            <person name="Kruys A."/>
            <person name="Hutchinson M.I."/>
            <person name="Powell A.J."/>
            <person name="Barry K."/>
            <person name="Miller A.N."/>
            <person name="Grigoriev I.V."/>
            <person name="Debuchy R."/>
            <person name="Gladieux P."/>
            <person name="Thoren M.H."/>
            <person name="Johannesson H."/>
        </authorList>
    </citation>
    <scope>NUCLEOTIDE SEQUENCE</scope>
    <source>
        <strain evidence="6">CBS 118394</strain>
    </source>
</reference>
<evidence type="ECO:0000256" key="4">
    <source>
        <dbReference type="ARBA" id="ARBA00022807"/>
    </source>
</evidence>
<comment type="similarity">
    <text evidence="1">Belongs to the peptidase C40 family.</text>
</comment>
<accession>A0AAE0HUB9</accession>
<keyword evidence="7" id="KW-1185">Reference proteome</keyword>
<evidence type="ECO:0000256" key="1">
    <source>
        <dbReference type="ARBA" id="ARBA00007074"/>
    </source>
</evidence>
<feature type="domain" description="NlpC/P60" evidence="5">
    <location>
        <begin position="12"/>
        <end position="146"/>
    </location>
</feature>
<dbReference type="EMBL" id="JAUEDM010000008">
    <property type="protein sequence ID" value="KAK3312734.1"/>
    <property type="molecule type" value="Genomic_DNA"/>
</dbReference>
<keyword evidence="4" id="KW-0788">Thiol protease</keyword>
<proteinExistence type="inferred from homology"/>
<evidence type="ECO:0000256" key="2">
    <source>
        <dbReference type="ARBA" id="ARBA00022670"/>
    </source>
</evidence>
<evidence type="ECO:0000313" key="6">
    <source>
        <dbReference type="EMBL" id="KAK3312734.1"/>
    </source>
</evidence>